<name>G5ICC4_9FIRM</name>
<evidence type="ECO:0000313" key="1">
    <source>
        <dbReference type="EMBL" id="EHI60861.1"/>
    </source>
</evidence>
<dbReference type="Pfam" id="PF18988">
    <property type="entry name" value="DUF5721"/>
    <property type="match status" value="1"/>
</dbReference>
<keyword evidence="2" id="KW-1185">Reference proteome</keyword>
<dbReference type="HOGENOM" id="CLU_104975_0_0_9"/>
<comment type="caution">
    <text evidence="1">The sequence shown here is derived from an EMBL/GenBank/DDBJ whole genome shotgun (WGS) entry which is preliminary data.</text>
</comment>
<proteinExistence type="predicted"/>
<accession>G5ICC4</accession>
<gene>
    <name evidence="1" type="ORF">HMPREF9473_01151</name>
</gene>
<dbReference type="AlphaFoldDB" id="G5ICC4"/>
<dbReference type="InterPro" id="IPR043779">
    <property type="entry name" value="DUF5721"/>
</dbReference>
<dbReference type="PATRIC" id="fig|742737.3.peg.1156"/>
<dbReference type="EMBL" id="ADLN01000010">
    <property type="protein sequence ID" value="EHI60861.1"/>
    <property type="molecule type" value="Genomic_DNA"/>
</dbReference>
<protein>
    <submittedName>
        <fullName evidence="1">Uncharacterized protein</fullName>
    </submittedName>
</protein>
<sequence length="179" mass="20208">MGQDGIGEQERKGFMIALKIDDVKQFTSKLFVGTTFDKFLVREVTIVTYNTFTIDGHIKQGYYTEAELEENRIEDLSSWAVLKPFCFSLIKGKKLPGSFQIVLQIAPADVEAFLGRSGLAVPVEQITGLYVNIRYEEGQLTCVTGTSVNFFTLDKSLDREWDETVRQFLRGAEIACVEE</sequence>
<organism evidence="1 2">
    <name type="scientific">Hungatella hathewayi WAL-18680</name>
    <dbReference type="NCBI Taxonomy" id="742737"/>
    <lineage>
        <taxon>Bacteria</taxon>
        <taxon>Bacillati</taxon>
        <taxon>Bacillota</taxon>
        <taxon>Clostridia</taxon>
        <taxon>Lachnospirales</taxon>
        <taxon>Lachnospiraceae</taxon>
        <taxon>Hungatella</taxon>
    </lineage>
</organism>
<evidence type="ECO:0000313" key="2">
    <source>
        <dbReference type="Proteomes" id="UP000005384"/>
    </source>
</evidence>
<dbReference type="Proteomes" id="UP000005384">
    <property type="component" value="Unassembled WGS sequence"/>
</dbReference>
<reference evidence="1 2" key="1">
    <citation type="submission" date="2011-08" db="EMBL/GenBank/DDBJ databases">
        <title>The Genome Sequence of Clostridium hathewayi WAL-18680.</title>
        <authorList>
            <consortium name="The Broad Institute Genome Sequencing Platform"/>
            <person name="Earl A."/>
            <person name="Ward D."/>
            <person name="Feldgarden M."/>
            <person name="Gevers D."/>
            <person name="Finegold S.M."/>
            <person name="Summanen P.H."/>
            <person name="Molitoris D.R."/>
            <person name="Song M."/>
            <person name="Daigneault M."/>
            <person name="Allen-Vercoe E."/>
            <person name="Young S.K."/>
            <person name="Zeng Q."/>
            <person name="Gargeya S."/>
            <person name="Fitzgerald M."/>
            <person name="Haas B."/>
            <person name="Abouelleil A."/>
            <person name="Alvarado L."/>
            <person name="Arachchi H.M."/>
            <person name="Berlin A."/>
            <person name="Brown A."/>
            <person name="Chapman S.B."/>
            <person name="Chen Z."/>
            <person name="Dunbar C."/>
            <person name="Freedman E."/>
            <person name="Gearin G."/>
            <person name="Gellesch M."/>
            <person name="Goldberg J."/>
            <person name="Griggs A."/>
            <person name="Gujja S."/>
            <person name="Heiman D."/>
            <person name="Howarth C."/>
            <person name="Larson L."/>
            <person name="Lui A."/>
            <person name="MacDonald P.J.P."/>
            <person name="Montmayeur A."/>
            <person name="Murphy C."/>
            <person name="Neiman D."/>
            <person name="Pearson M."/>
            <person name="Priest M."/>
            <person name="Roberts A."/>
            <person name="Saif S."/>
            <person name="Shea T."/>
            <person name="Shenoy N."/>
            <person name="Sisk P."/>
            <person name="Stolte C."/>
            <person name="Sykes S."/>
            <person name="Wortman J."/>
            <person name="Nusbaum C."/>
            <person name="Birren B."/>
        </authorList>
    </citation>
    <scope>NUCLEOTIDE SEQUENCE [LARGE SCALE GENOMIC DNA]</scope>
    <source>
        <strain evidence="1 2">WAL-18680</strain>
    </source>
</reference>